<dbReference type="Proteomes" id="UP000240739">
    <property type="component" value="Unassembled WGS sequence"/>
</dbReference>
<sequence>MVDWGSEDLLPTKGRQIDDWTAGDDLDFTVRQRRRITGDRPAAAAPRHQPAEHDTRRTVTGEHPVHRTRAVQRTVIVEGDAPRQPTRERDETELLWDEPRRAPGPDGEDRRTVAITGRPELLPATPRLREVEPRRRATRSPVDQAMSRPDRIALWAVGLGFLLILIAALSGGA</sequence>
<evidence type="ECO:0000313" key="4">
    <source>
        <dbReference type="Proteomes" id="UP000240739"/>
    </source>
</evidence>
<feature type="transmembrane region" description="Helical" evidence="2">
    <location>
        <begin position="152"/>
        <end position="171"/>
    </location>
</feature>
<keyword evidence="4" id="KW-1185">Reference proteome</keyword>
<feature type="compositionally biased region" description="Basic and acidic residues" evidence="1">
    <location>
        <begin position="85"/>
        <end position="111"/>
    </location>
</feature>
<proteinExistence type="predicted"/>
<keyword evidence="2" id="KW-1133">Transmembrane helix</keyword>
<keyword evidence="2" id="KW-0472">Membrane</keyword>
<gene>
    <name evidence="3" type="ORF">C7Y72_18705</name>
</gene>
<feature type="region of interest" description="Disordered" evidence="1">
    <location>
        <begin position="1"/>
        <end position="111"/>
    </location>
</feature>
<name>A0A2T4UDW6_9ACTN</name>
<dbReference type="EMBL" id="PYYB01000003">
    <property type="protein sequence ID" value="PTL55665.1"/>
    <property type="molecule type" value="Genomic_DNA"/>
</dbReference>
<evidence type="ECO:0000313" key="3">
    <source>
        <dbReference type="EMBL" id="PTL55665.1"/>
    </source>
</evidence>
<evidence type="ECO:0000256" key="2">
    <source>
        <dbReference type="SAM" id="Phobius"/>
    </source>
</evidence>
<accession>A0A2T4UDW6</accession>
<reference evidence="3 4" key="1">
    <citation type="submission" date="2018-03" db="EMBL/GenBank/DDBJ databases">
        <title>Aquarubrobacter algicola gen. nov., sp. nov., a novel actinobacterium isolated from shallow eutrophic lake during the end of cyanobacterial harmful algal blooms.</title>
        <authorList>
            <person name="Chun S.J."/>
        </authorList>
    </citation>
    <scope>NUCLEOTIDE SEQUENCE [LARGE SCALE GENOMIC DNA]</scope>
    <source>
        <strain evidence="3 4">Seoho-28</strain>
    </source>
</reference>
<organism evidence="3 4">
    <name type="scientific">Paraconexibacter algicola</name>
    <dbReference type="NCBI Taxonomy" id="2133960"/>
    <lineage>
        <taxon>Bacteria</taxon>
        <taxon>Bacillati</taxon>
        <taxon>Actinomycetota</taxon>
        <taxon>Thermoleophilia</taxon>
        <taxon>Solirubrobacterales</taxon>
        <taxon>Paraconexibacteraceae</taxon>
        <taxon>Paraconexibacter</taxon>
    </lineage>
</organism>
<dbReference type="AlphaFoldDB" id="A0A2T4UDW6"/>
<comment type="caution">
    <text evidence="3">The sequence shown here is derived from an EMBL/GenBank/DDBJ whole genome shotgun (WGS) entry which is preliminary data.</text>
</comment>
<feature type="compositionally biased region" description="Basic and acidic residues" evidence="1">
    <location>
        <begin position="49"/>
        <end position="65"/>
    </location>
</feature>
<keyword evidence="2" id="KW-0812">Transmembrane</keyword>
<evidence type="ECO:0000256" key="1">
    <source>
        <dbReference type="SAM" id="MobiDB-lite"/>
    </source>
</evidence>
<protein>
    <submittedName>
        <fullName evidence="3">Uncharacterized protein</fullName>
    </submittedName>
</protein>